<accession>A0A9J6CCX7</accession>
<protein>
    <recommendedName>
        <fullName evidence="2">Chitin-binding type-2 domain-containing protein</fullName>
    </recommendedName>
</protein>
<reference evidence="3" key="1">
    <citation type="submission" date="2021-03" db="EMBL/GenBank/DDBJ databases">
        <title>Chromosome level genome of the anhydrobiotic midge Polypedilum vanderplanki.</title>
        <authorList>
            <person name="Yoshida Y."/>
            <person name="Kikawada T."/>
            <person name="Gusev O."/>
        </authorList>
    </citation>
    <scope>NUCLEOTIDE SEQUENCE</scope>
    <source>
        <strain evidence="3">NIAS01</strain>
        <tissue evidence="3">Whole body or cell culture</tissue>
    </source>
</reference>
<evidence type="ECO:0000256" key="1">
    <source>
        <dbReference type="SAM" id="SignalP"/>
    </source>
</evidence>
<dbReference type="Pfam" id="PF01607">
    <property type="entry name" value="CBM_14"/>
    <property type="match status" value="1"/>
</dbReference>
<dbReference type="Gene3D" id="2.170.140.10">
    <property type="entry name" value="Chitin binding domain"/>
    <property type="match status" value="1"/>
</dbReference>
<keyword evidence="1" id="KW-0732">Signal</keyword>
<evidence type="ECO:0000313" key="4">
    <source>
        <dbReference type="Proteomes" id="UP001107558"/>
    </source>
</evidence>
<dbReference type="GO" id="GO:0008061">
    <property type="term" value="F:chitin binding"/>
    <property type="evidence" value="ECO:0007669"/>
    <property type="project" value="InterPro"/>
</dbReference>
<sequence length="85" mass="9375">MKASTLILLAIIGLLFSVTVSANTDLNALCEDELIRFGIHPDDCTQHFLCALSRPILFQCPPGKVYVQEMRACIYGNVETCEAEV</sequence>
<comment type="caution">
    <text evidence="3">The sequence shown here is derived from an EMBL/GenBank/DDBJ whole genome shotgun (WGS) entry which is preliminary data.</text>
</comment>
<evidence type="ECO:0000313" key="3">
    <source>
        <dbReference type="EMBL" id="KAG5679494.1"/>
    </source>
</evidence>
<dbReference type="InterPro" id="IPR002557">
    <property type="entry name" value="Chitin-bd_dom"/>
</dbReference>
<dbReference type="GO" id="GO:0005576">
    <property type="term" value="C:extracellular region"/>
    <property type="evidence" value="ECO:0007669"/>
    <property type="project" value="InterPro"/>
</dbReference>
<feature type="signal peptide" evidence="1">
    <location>
        <begin position="1"/>
        <end position="22"/>
    </location>
</feature>
<evidence type="ECO:0000259" key="2">
    <source>
        <dbReference type="PROSITE" id="PS50940"/>
    </source>
</evidence>
<feature type="domain" description="Chitin-binding type-2" evidence="2">
    <location>
        <begin position="27"/>
        <end position="83"/>
    </location>
</feature>
<dbReference type="SUPFAM" id="SSF57625">
    <property type="entry name" value="Invertebrate chitin-binding proteins"/>
    <property type="match status" value="1"/>
</dbReference>
<feature type="chain" id="PRO_5039936290" description="Chitin-binding type-2 domain-containing protein" evidence="1">
    <location>
        <begin position="23"/>
        <end position="85"/>
    </location>
</feature>
<gene>
    <name evidence="3" type="ORF">PVAND_009058</name>
</gene>
<dbReference type="PROSITE" id="PS50940">
    <property type="entry name" value="CHIT_BIND_II"/>
    <property type="match status" value="1"/>
</dbReference>
<organism evidence="3 4">
    <name type="scientific">Polypedilum vanderplanki</name>
    <name type="common">Sleeping chironomid midge</name>
    <dbReference type="NCBI Taxonomy" id="319348"/>
    <lineage>
        <taxon>Eukaryota</taxon>
        <taxon>Metazoa</taxon>
        <taxon>Ecdysozoa</taxon>
        <taxon>Arthropoda</taxon>
        <taxon>Hexapoda</taxon>
        <taxon>Insecta</taxon>
        <taxon>Pterygota</taxon>
        <taxon>Neoptera</taxon>
        <taxon>Endopterygota</taxon>
        <taxon>Diptera</taxon>
        <taxon>Nematocera</taxon>
        <taxon>Chironomoidea</taxon>
        <taxon>Chironomidae</taxon>
        <taxon>Chironominae</taxon>
        <taxon>Polypedilum</taxon>
        <taxon>Polypedilum</taxon>
    </lineage>
</organism>
<dbReference type="Proteomes" id="UP001107558">
    <property type="component" value="Chromosome 2"/>
</dbReference>
<dbReference type="EMBL" id="JADBJN010000002">
    <property type="protein sequence ID" value="KAG5679494.1"/>
    <property type="molecule type" value="Genomic_DNA"/>
</dbReference>
<proteinExistence type="predicted"/>
<dbReference type="OrthoDB" id="7715901at2759"/>
<keyword evidence="4" id="KW-1185">Reference proteome</keyword>
<dbReference type="InterPro" id="IPR036508">
    <property type="entry name" value="Chitin-bd_dom_sf"/>
</dbReference>
<name>A0A9J6CCX7_POLVA</name>
<dbReference type="AlphaFoldDB" id="A0A9J6CCX7"/>
<dbReference type="SMART" id="SM00494">
    <property type="entry name" value="ChtBD2"/>
    <property type="match status" value="1"/>
</dbReference>